<evidence type="ECO:0000313" key="1">
    <source>
        <dbReference type="EMBL" id="MPC15792.1"/>
    </source>
</evidence>
<keyword evidence="2" id="KW-1185">Reference proteome</keyword>
<dbReference type="Proteomes" id="UP000324222">
    <property type="component" value="Unassembled WGS sequence"/>
</dbReference>
<reference evidence="1 2" key="1">
    <citation type="submission" date="2019-05" db="EMBL/GenBank/DDBJ databases">
        <title>Another draft genome of Portunus trituberculatus and its Hox gene families provides insights of decapod evolution.</title>
        <authorList>
            <person name="Jeong J.-H."/>
            <person name="Song I."/>
            <person name="Kim S."/>
            <person name="Choi T."/>
            <person name="Kim D."/>
            <person name="Ryu S."/>
            <person name="Kim W."/>
        </authorList>
    </citation>
    <scope>NUCLEOTIDE SEQUENCE [LARGE SCALE GENOMIC DNA]</scope>
    <source>
        <tissue evidence="1">Muscle</tissue>
    </source>
</reference>
<proteinExistence type="predicted"/>
<organism evidence="1 2">
    <name type="scientific">Portunus trituberculatus</name>
    <name type="common">Swimming crab</name>
    <name type="synonym">Neptunus trituberculatus</name>
    <dbReference type="NCBI Taxonomy" id="210409"/>
    <lineage>
        <taxon>Eukaryota</taxon>
        <taxon>Metazoa</taxon>
        <taxon>Ecdysozoa</taxon>
        <taxon>Arthropoda</taxon>
        <taxon>Crustacea</taxon>
        <taxon>Multicrustacea</taxon>
        <taxon>Malacostraca</taxon>
        <taxon>Eumalacostraca</taxon>
        <taxon>Eucarida</taxon>
        <taxon>Decapoda</taxon>
        <taxon>Pleocyemata</taxon>
        <taxon>Brachyura</taxon>
        <taxon>Eubrachyura</taxon>
        <taxon>Portunoidea</taxon>
        <taxon>Portunidae</taxon>
        <taxon>Portuninae</taxon>
        <taxon>Portunus</taxon>
    </lineage>
</organism>
<dbReference type="InterPro" id="IPR036514">
    <property type="entry name" value="SGNH_hydro_sf"/>
</dbReference>
<gene>
    <name evidence="1" type="ORF">E2C01_008595</name>
</gene>
<name>A0A5B7D166_PORTR</name>
<dbReference type="SUPFAM" id="SSF52266">
    <property type="entry name" value="SGNH hydrolase"/>
    <property type="match status" value="1"/>
</dbReference>
<protein>
    <recommendedName>
        <fullName evidence="3">SGNH hydrolase-type esterase domain-containing protein</fullName>
    </recommendedName>
</protein>
<evidence type="ECO:0008006" key="3">
    <source>
        <dbReference type="Google" id="ProtNLM"/>
    </source>
</evidence>
<evidence type="ECO:0000313" key="2">
    <source>
        <dbReference type="Proteomes" id="UP000324222"/>
    </source>
</evidence>
<comment type="caution">
    <text evidence="1">The sequence shown here is derived from an EMBL/GenBank/DDBJ whole genome shotgun (WGS) entry which is preliminary data.</text>
</comment>
<dbReference type="AlphaFoldDB" id="A0A5B7D166"/>
<accession>A0A5B7D166</accession>
<sequence>MDRTEGGASITRIEEIFKETMHGETVHKNDYVVIEGGGNGLTSTGVSKTLDTIERMVKMASEKVKRNIVVMNIPMRRGKELSEFDKMRKTVNKECIKKLREWNCDGIQLSEKVEWQEVWGRDGKHLRFRAQLSVAMIIEEWINFRNKKYTTGNDVENKTNP</sequence>
<dbReference type="Gene3D" id="3.40.50.1110">
    <property type="entry name" value="SGNH hydrolase"/>
    <property type="match status" value="1"/>
</dbReference>
<dbReference type="EMBL" id="VSRR010000454">
    <property type="protein sequence ID" value="MPC15792.1"/>
    <property type="molecule type" value="Genomic_DNA"/>
</dbReference>